<keyword evidence="3 5" id="KW-0067">ATP-binding</keyword>
<dbReference type="PANTHER" id="PTHR42781">
    <property type="entry name" value="SPERMIDINE/PUTRESCINE IMPORT ATP-BINDING PROTEIN POTA"/>
    <property type="match status" value="1"/>
</dbReference>
<feature type="domain" description="ABC transporter" evidence="4">
    <location>
        <begin position="2"/>
        <end position="214"/>
    </location>
</feature>
<keyword evidence="2" id="KW-0547">Nucleotide-binding</keyword>
<dbReference type="InterPro" id="IPR017871">
    <property type="entry name" value="ABC_transporter-like_CS"/>
</dbReference>
<dbReference type="InterPro" id="IPR003593">
    <property type="entry name" value="AAA+_ATPase"/>
</dbReference>
<dbReference type="Gene3D" id="3.40.50.300">
    <property type="entry name" value="P-loop containing nucleotide triphosphate hydrolases"/>
    <property type="match status" value="1"/>
</dbReference>
<dbReference type="InterPro" id="IPR050093">
    <property type="entry name" value="ABC_SmlMolc_Importer"/>
</dbReference>
<evidence type="ECO:0000259" key="4">
    <source>
        <dbReference type="PROSITE" id="PS50893"/>
    </source>
</evidence>
<evidence type="ECO:0000256" key="1">
    <source>
        <dbReference type="ARBA" id="ARBA00022448"/>
    </source>
</evidence>
<evidence type="ECO:0000313" key="5">
    <source>
        <dbReference type="EMBL" id="GKT05932.1"/>
    </source>
</evidence>
<dbReference type="PROSITE" id="PS50893">
    <property type="entry name" value="ABC_TRANSPORTER_2"/>
    <property type="match status" value="1"/>
</dbReference>
<keyword evidence="6" id="KW-1185">Reference proteome</keyword>
<evidence type="ECO:0000256" key="3">
    <source>
        <dbReference type="ARBA" id="ARBA00022840"/>
    </source>
</evidence>
<organism evidence="5 6">
    <name type="scientific">Furfurilactobacillus curtus</name>
    <dbReference type="NCBI Taxonomy" id="1746200"/>
    <lineage>
        <taxon>Bacteria</taxon>
        <taxon>Bacillati</taxon>
        <taxon>Bacillota</taxon>
        <taxon>Bacilli</taxon>
        <taxon>Lactobacillales</taxon>
        <taxon>Lactobacillaceae</taxon>
        <taxon>Furfurilactobacillus</taxon>
    </lineage>
</organism>
<dbReference type="SUPFAM" id="SSF52540">
    <property type="entry name" value="P-loop containing nucleoside triphosphate hydrolases"/>
    <property type="match status" value="1"/>
</dbReference>
<accession>A0ABQ5JSC5</accession>
<evidence type="ECO:0000256" key="2">
    <source>
        <dbReference type="ARBA" id="ARBA00022741"/>
    </source>
</evidence>
<dbReference type="Proteomes" id="UP001628078">
    <property type="component" value="Unassembled WGS sequence"/>
</dbReference>
<dbReference type="PROSITE" id="PS00211">
    <property type="entry name" value="ABC_TRANSPORTER_1"/>
    <property type="match status" value="1"/>
</dbReference>
<dbReference type="InterPro" id="IPR003439">
    <property type="entry name" value="ABC_transporter-like_ATP-bd"/>
</dbReference>
<dbReference type="Pfam" id="PF00005">
    <property type="entry name" value="ABC_tran"/>
    <property type="match status" value="1"/>
</dbReference>
<protein>
    <submittedName>
        <fullName evidence="5">Polar amino acid ABC transporter ATP-binding protein</fullName>
    </submittedName>
</protein>
<proteinExistence type="predicted"/>
<evidence type="ECO:0000313" key="6">
    <source>
        <dbReference type="Proteomes" id="UP001628078"/>
    </source>
</evidence>
<dbReference type="PANTHER" id="PTHR42781:SF9">
    <property type="entry name" value="AMINO ACID ABC TRANSPORTER, ATP-BINDING PROTEIN-RELATED"/>
    <property type="match status" value="1"/>
</dbReference>
<dbReference type="RefSeq" id="WP_407883628.1">
    <property type="nucleotide sequence ID" value="NZ_BQXO01000003.1"/>
</dbReference>
<dbReference type="EMBL" id="BQXO01000003">
    <property type="protein sequence ID" value="GKT05932.1"/>
    <property type="molecule type" value="Genomic_DNA"/>
</dbReference>
<name>A0ABQ5JSC5_9LACO</name>
<dbReference type="InterPro" id="IPR027417">
    <property type="entry name" value="P-loop_NTPase"/>
</dbReference>
<reference evidence="5 6" key="1">
    <citation type="submission" date="2022-03" db="EMBL/GenBank/DDBJ databases">
        <title>Draft genome sequence of Furfurilactobacillus curtus JCM 31185.</title>
        <authorList>
            <person name="Suzuki S."/>
            <person name="Endo A."/>
            <person name="Kajikawa A."/>
        </authorList>
    </citation>
    <scope>NUCLEOTIDE SEQUENCE [LARGE SCALE GENOMIC DNA]</scope>
    <source>
        <strain evidence="5 6">JCM 31185</strain>
    </source>
</reference>
<comment type="caution">
    <text evidence="5">The sequence shown here is derived from an EMBL/GenBank/DDBJ whole genome shotgun (WGS) entry which is preliminary data.</text>
</comment>
<gene>
    <name evidence="5" type="primary">glnQ4</name>
    <name evidence="5" type="ORF">JCM31185_12200</name>
</gene>
<dbReference type="SMART" id="SM00382">
    <property type="entry name" value="AAA"/>
    <property type="match status" value="1"/>
</dbReference>
<sequence length="216" mass="23401">MLEIKAINKAFDGRTILKNFSMIVPDGQIVSVVGPSGAGKTTLLRCIAGLEKPDNGRFVLDGQPFDPVVDRGRERKIGVVFQDFNLFPNLSVLDNVTLAPELVSDLKKNQAVAQVHGLMVSLGIAALAEQYPFQLSGGQKQRVAIARALAMQPEVLCYDEPTSALDPTLRDTVGELILDLKRQGITQIVVTHDQTFAQQIADQVVTVSPVKAPVED</sequence>
<dbReference type="GO" id="GO:0005524">
    <property type="term" value="F:ATP binding"/>
    <property type="evidence" value="ECO:0007669"/>
    <property type="project" value="UniProtKB-KW"/>
</dbReference>
<keyword evidence="1" id="KW-0813">Transport</keyword>